<evidence type="ECO:0000313" key="1">
    <source>
        <dbReference type="EMBL" id="KAL3504127.1"/>
    </source>
</evidence>
<accession>A0ABD2YCH5</accession>
<name>A0ABD2YCH5_9GENT</name>
<gene>
    <name evidence="1" type="ORF">ACH5RR_033968</name>
</gene>
<reference evidence="1 2" key="1">
    <citation type="submission" date="2024-11" db="EMBL/GenBank/DDBJ databases">
        <title>A near-complete genome assembly of Cinchona calisaya.</title>
        <authorList>
            <person name="Lian D.C."/>
            <person name="Zhao X.W."/>
            <person name="Wei L."/>
        </authorList>
    </citation>
    <scope>NUCLEOTIDE SEQUENCE [LARGE SCALE GENOMIC DNA]</scope>
    <source>
        <tissue evidence="1">Nenye</tissue>
    </source>
</reference>
<keyword evidence="2" id="KW-1185">Reference proteome</keyword>
<protein>
    <submittedName>
        <fullName evidence="1">Uncharacterized protein</fullName>
    </submittedName>
</protein>
<dbReference type="EMBL" id="JBJUIK010000014">
    <property type="protein sequence ID" value="KAL3504127.1"/>
    <property type="molecule type" value="Genomic_DNA"/>
</dbReference>
<sequence>MTPSDLFNIDLEIDMYSNMQNEGGLSKHCNNDYGDDGIFPWVRKGVDGITLDVPTPKSSTNIIECGNDGDDFIEDDDYSSFEDDLGCDNTNGNTSGNDDDDLMNLNKEIRMIIDMDERDYL</sequence>
<dbReference type="AlphaFoldDB" id="A0ABD2YCH5"/>
<dbReference type="Proteomes" id="UP001630127">
    <property type="component" value="Unassembled WGS sequence"/>
</dbReference>
<comment type="caution">
    <text evidence="1">The sequence shown here is derived from an EMBL/GenBank/DDBJ whole genome shotgun (WGS) entry which is preliminary data.</text>
</comment>
<organism evidence="1 2">
    <name type="scientific">Cinchona calisaya</name>
    <dbReference type="NCBI Taxonomy" id="153742"/>
    <lineage>
        <taxon>Eukaryota</taxon>
        <taxon>Viridiplantae</taxon>
        <taxon>Streptophyta</taxon>
        <taxon>Embryophyta</taxon>
        <taxon>Tracheophyta</taxon>
        <taxon>Spermatophyta</taxon>
        <taxon>Magnoliopsida</taxon>
        <taxon>eudicotyledons</taxon>
        <taxon>Gunneridae</taxon>
        <taxon>Pentapetalae</taxon>
        <taxon>asterids</taxon>
        <taxon>lamiids</taxon>
        <taxon>Gentianales</taxon>
        <taxon>Rubiaceae</taxon>
        <taxon>Cinchonoideae</taxon>
        <taxon>Cinchoneae</taxon>
        <taxon>Cinchona</taxon>
    </lineage>
</organism>
<evidence type="ECO:0000313" key="2">
    <source>
        <dbReference type="Proteomes" id="UP001630127"/>
    </source>
</evidence>
<proteinExistence type="predicted"/>